<sequence length="138" mass="15894">MWCCNYFIVHAHTYIGPSFCTEKWCDFERAPQRTQLYERLPIKIPDSHFSLLPLTCICLCVFNHSLNSYMCTIIIVSCSIILCSRKPSYSYLDCRSFPVQCSLYSPCVSLHLSFKPRWLCVFSGSLCAVESGREGHEN</sequence>
<reference evidence="1" key="1">
    <citation type="journal article" date="2020" name="Stud. Mycol.">
        <title>101 Dothideomycetes genomes: a test case for predicting lifestyles and emergence of pathogens.</title>
        <authorList>
            <person name="Haridas S."/>
            <person name="Albert R."/>
            <person name="Binder M."/>
            <person name="Bloem J."/>
            <person name="Labutti K."/>
            <person name="Salamov A."/>
            <person name="Andreopoulos B."/>
            <person name="Baker S."/>
            <person name="Barry K."/>
            <person name="Bills G."/>
            <person name="Bluhm B."/>
            <person name="Cannon C."/>
            <person name="Castanera R."/>
            <person name="Culley D."/>
            <person name="Daum C."/>
            <person name="Ezra D."/>
            <person name="Gonzalez J."/>
            <person name="Henrissat B."/>
            <person name="Kuo A."/>
            <person name="Liang C."/>
            <person name="Lipzen A."/>
            <person name="Lutzoni F."/>
            <person name="Magnuson J."/>
            <person name="Mondo S."/>
            <person name="Nolan M."/>
            <person name="Ohm R."/>
            <person name="Pangilinan J."/>
            <person name="Park H.-J."/>
            <person name="Ramirez L."/>
            <person name="Alfaro M."/>
            <person name="Sun H."/>
            <person name="Tritt A."/>
            <person name="Yoshinaga Y."/>
            <person name="Zwiers L.-H."/>
            <person name="Turgeon B."/>
            <person name="Goodwin S."/>
            <person name="Spatafora J."/>
            <person name="Crous P."/>
            <person name="Grigoriev I."/>
        </authorList>
    </citation>
    <scope>NUCLEOTIDE SEQUENCE</scope>
    <source>
        <strain evidence="1">CBS 175.79</strain>
    </source>
</reference>
<name>A0A6A5Y383_9PLEO</name>
<evidence type="ECO:0000313" key="2">
    <source>
        <dbReference type="Proteomes" id="UP000799778"/>
    </source>
</evidence>
<accession>A0A6A5Y383</accession>
<dbReference type="AlphaFoldDB" id="A0A6A5Y383"/>
<keyword evidence="2" id="KW-1185">Reference proteome</keyword>
<organism evidence="1 2">
    <name type="scientific">Aaosphaeria arxii CBS 175.79</name>
    <dbReference type="NCBI Taxonomy" id="1450172"/>
    <lineage>
        <taxon>Eukaryota</taxon>
        <taxon>Fungi</taxon>
        <taxon>Dikarya</taxon>
        <taxon>Ascomycota</taxon>
        <taxon>Pezizomycotina</taxon>
        <taxon>Dothideomycetes</taxon>
        <taxon>Pleosporomycetidae</taxon>
        <taxon>Pleosporales</taxon>
        <taxon>Pleosporales incertae sedis</taxon>
        <taxon>Aaosphaeria</taxon>
    </lineage>
</organism>
<proteinExistence type="predicted"/>
<protein>
    <submittedName>
        <fullName evidence="1">Uncharacterized protein</fullName>
    </submittedName>
</protein>
<dbReference type="Proteomes" id="UP000799778">
    <property type="component" value="Unassembled WGS sequence"/>
</dbReference>
<evidence type="ECO:0000313" key="1">
    <source>
        <dbReference type="EMBL" id="KAF2019044.1"/>
    </source>
</evidence>
<dbReference type="EMBL" id="ML978067">
    <property type="protein sequence ID" value="KAF2019044.1"/>
    <property type="molecule type" value="Genomic_DNA"/>
</dbReference>
<dbReference type="GeneID" id="54278196"/>
<dbReference type="RefSeq" id="XP_033387383.1">
    <property type="nucleotide sequence ID" value="XM_033520799.1"/>
</dbReference>
<gene>
    <name evidence="1" type="ORF">BU24DRAFT_111234</name>
</gene>